<dbReference type="PIRSF" id="PIRSF009320">
    <property type="entry name" value="Nuc_binding_HP_1000"/>
    <property type="match status" value="1"/>
</dbReference>
<dbReference type="Gene3D" id="3.40.50.300">
    <property type="entry name" value="P-loop containing nucleotide triphosphate hydrolases"/>
    <property type="match status" value="1"/>
</dbReference>
<evidence type="ECO:0000313" key="2">
    <source>
        <dbReference type="EMBL" id="HGC42193.1"/>
    </source>
</evidence>
<protein>
    <submittedName>
        <fullName evidence="2">ParA family protein</fullName>
    </submittedName>
</protein>
<reference evidence="2" key="1">
    <citation type="journal article" date="2020" name="mSystems">
        <title>Genome- and Community-Level Interaction Insights into Carbon Utilization and Element Cycling Functions of Hydrothermarchaeota in Hydrothermal Sediment.</title>
        <authorList>
            <person name="Zhou Z."/>
            <person name="Liu Y."/>
            <person name="Xu W."/>
            <person name="Pan J."/>
            <person name="Luo Z.H."/>
            <person name="Li M."/>
        </authorList>
    </citation>
    <scope>NUCLEOTIDE SEQUENCE</scope>
    <source>
        <strain evidence="2">SpSt-997</strain>
    </source>
</reference>
<dbReference type="AlphaFoldDB" id="A0A8J4M5K6"/>
<dbReference type="CDD" id="cd02042">
    <property type="entry name" value="ParAB_family"/>
    <property type="match status" value="1"/>
</dbReference>
<dbReference type="InterPro" id="IPR048089">
    <property type="entry name" value="McdA"/>
</dbReference>
<accession>A0A8J4M5K6</accession>
<evidence type="ECO:0000259" key="1">
    <source>
        <dbReference type="Pfam" id="PF01656"/>
    </source>
</evidence>
<sequence>MAVVLTIAQQKGGAGKTTLAAHLGAVFAATRRVALLDIDPQKSLARWFALRGGAKAACALDLADVSGWRLGGELARLGRSVDLIIIDSPPQIATDARVAMRAADLVLVPIQPSPPDLWAAEGTLALAAAEGRAARLVFNRAPAASRLRQAMAEEIAERGLGLLTQSLGSRSAFASAFARGLGVTEAAPRSRAALELRALADEIIGVVT</sequence>
<gene>
    <name evidence="2" type="ORF">ENY07_03080</name>
</gene>
<organism evidence="2">
    <name type="scientific">Acidicaldus sp</name>
    <dbReference type="NCBI Taxonomy" id="1872105"/>
    <lineage>
        <taxon>Bacteria</taxon>
        <taxon>Pseudomonadati</taxon>
        <taxon>Pseudomonadota</taxon>
        <taxon>Alphaproteobacteria</taxon>
        <taxon>Acetobacterales</taxon>
        <taxon>Acetobacteraceae</taxon>
        <taxon>Acidicaldus</taxon>
    </lineage>
</organism>
<dbReference type="PANTHER" id="PTHR13696">
    <property type="entry name" value="P-LOOP CONTAINING NUCLEOSIDE TRIPHOSPHATE HYDROLASE"/>
    <property type="match status" value="1"/>
</dbReference>
<dbReference type="Pfam" id="PF01656">
    <property type="entry name" value="CbiA"/>
    <property type="match status" value="1"/>
</dbReference>
<dbReference type="InterPro" id="IPR027417">
    <property type="entry name" value="P-loop_NTPase"/>
</dbReference>
<dbReference type="InterPro" id="IPR050678">
    <property type="entry name" value="DNA_Partitioning_ATPase"/>
</dbReference>
<dbReference type="SUPFAM" id="SSF52540">
    <property type="entry name" value="P-loop containing nucleoside triphosphate hydrolases"/>
    <property type="match status" value="1"/>
</dbReference>
<name>A0A8J4M5K6_9PROT</name>
<dbReference type="PANTHER" id="PTHR13696:SF96">
    <property type="entry name" value="COBQ_COBB_MIND_PARA NUCLEOTIDE BINDING DOMAIN-CONTAINING PROTEIN"/>
    <property type="match status" value="1"/>
</dbReference>
<comment type="caution">
    <text evidence="2">The sequence shown here is derived from an EMBL/GenBank/DDBJ whole genome shotgun (WGS) entry which is preliminary data.</text>
</comment>
<dbReference type="EMBL" id="DTQM01000060">
    <property type="protein sequence ID" value="HGC42193.1"/>
    <property type="molecule type" value="Genomic_DNA"/>
</dbReference>
<dbReference type="NCBIfam" id="NF041546">
    <property type="entry name" value="ParA_partition"/>
    <property type="match status" value="1"/>
</dbReference>
<feature type="domain" description="CobQ/CobB/MinD/ParA nucleotide binding" evidence="1">
    <location>
        <begin position="5"/>
        <end position="181"/>
    </location>
</feature>
<proteinExistence type="predicted"/>
<dbReference type="InterPro" id="IPR002586">
    <property type="entry name" value="CobQ/CobB/MinD/ParA_Nub-bd_dom"/>
</dbReference>